<dbReference type="OrthoDB" id="9790161at2"/>
<dbReference type="RefSeq" id="WP_110018878.1">
    <property type="nucleotide sequence ID" value="NZ_QGTJ01000006.1"/>
</dbReference>
<protein>
    <submittedName>
        <fullName evidence="1">Phage tail-like protein</fullName>
    </submittedName>
</protein>
<dbReference type="NCBIfam" id="TIGR02241">
    <property type="entry name" value="conserved hypothetical phage tail region protein"/>
    <property type="match status" value="1"/>
</dbReference>
<dbReference type="GO" id="GO:0005198">
    <property type="term" value="F:structural molecule activity"/>
    <property type="evidence" value="ECO:0007669"/>
    <property type="project" value="InterPro"/>
</dbReference>
<dbReference type="Proteomes" id="UP000246569">
    <property type="component" value="Unassembled WGS sequence"/>
</dbReference>
<dbReference type="PANTHER" id="PTHR38009">
    <property type="entry name" value="CONSERVED HYPOTHETICAL PHAGE TAIL PROTEIN"/>
    <property type="match status" value="1"/>
</dbReference>
<dbReference type="PANTHER" id="PTHR38009:SF1">
    <property type="entry name" value="CONSERVED HYPOTHETICAL PHAGE TAIL PROTEIN"/>
    <property type="match status" value="1"/>
</dbReference>
<dbReference type="Pfam" id="PF06841">
    <property type="entry name" value="Phage_T4_gp19"/>
    <property type="match status" value="1"/>
</dbReference>
<comment type="caution">
    <text evidence="1">The sequence shown here is derived from an EMBL/GenBank/DDBJ whole genome shotgun (WGS) entry which is preliminary data.</text>
</comment>
<evidence type="ECO:0000313" key="2">
    <source>
        <dbReference type="Proteomes" id="UP000246569"/>
    </source>
</evidence>
<keyword evidence="2" id="KW-1185">Reference proteome</keyword>
<dbReference type="InterPro" id="IPR011747">
    <property type="entry name" value="CHP02241"/>
</dbReference>
<sequence>MAKGFVTNAHRIDPYKNFKFRVLWDGRTVLGVSKAGALKRTTEVVKHRDGGDNSFEHKSPGRTSYEALTLERGITHDPEFENWANLVHQFAGDPAMDLVNYKKELTLEVLNEKGHVAKRYFLHRCWVSEYTAVPDLDANANAIAIESLKIELEGWERDVETKEPDERSPVPAAP</sequence>
<gene>
    <name evidence="1" type="ORF">C7443_106220</name>
</gene>
<evidence type="ECO:0000313" key="1">
    <source>
        <dbReference type="EMBL" id="PWV61206.1"/>
    </source>
</evidence>
<dbReference type="EMBL" id="QGTJ01000006">
    <property type="protein sequence ID" value="PWV61206.1"/>
    <property type="molecule type" value="Genomic_DNA"/>
</dbReference>
<proteinExistence type="predicted"/>
<dbReference type="InterPro" id="IPR010667">
    <property type="entry name" value="Phage_T4_Gp19"/>
</dbReference>
<organism evidence="1 2">
    <name type="scientific">Plasticicumulans acidivorans</name>
    <dbReference type="NCBI Taxonomy" id="886464"/>
    <lineage>
        <taxon>Bacteria</taxon>
        <taxon>Pseudomonadati</taxon>
        <taxon>Pseudomonadota</taxon>
        <taxon>Gammaproteobacteria</taxon>
        <taxon>Candidatus Competibacteraceae</taxon>
        <taxon>Plasticicumulans</taxon>
    </lineage>
</organism>
<reference evidence="1 2" key="1">
    <citation type="submission" date="2018-05" db="EMBL/GenBank/DDBJ databases">
        <title>Genomic Encyclopedia of Type Strains, Phase IV (KMG-IV): sequencing the most valuable type-strain genomes for metagenomic binning, comparative biology and taxonomic classification.</title>
        <authorList>
            <person name="Goeker M."/>
        </authorList>
    </citation>
    <scope>NUCLEOTIDE SEQUENCE [LARGE SCALE GENOMIC DNA]</scope>
    <source>
        <strain evidence="1 2">DSM 23606</strain>
    </source>
</reference>
<name>A0A317MUT6_9GAMM</name>
<accession>A0A317MUT6</accession>
<dbReference type="AlphaFoldDB" id="A0A317MUT6"/>